<feature type="compositionally biased region" description="Polar residues" evidence="6">
    <location>
        <begin position="1"/>
        <end position="11"/>
    </location>
</feature>
<feature type="compositionally biased region" description="Basic and acidic residues" evidence="6">
    <location>
        <begin position="13"/>
        <end position="33"/>
    </location>
</feature>
<dbReference type="Proteomes" id="UP001142372">
    <property type="component" value="Unassembled WGS sequence"/>
</dbReference>
<name>A0A9W6HC50_9MICO</name>
<dbReference type="PROSITE" id="PS01071">
    <property type="entry name" value="GRPE"/>
    <property type="match status" value="1"/>
</dbReference>
<reference evidence="7" key="1">
    <citation type="journal article" date="2014" name="Int. J. Syst. Evol. Microbiol.">
        <title>Complete genome sequence of Corynebacterium casei LMG S-19264T (=DSM 44701T), isolated from a smear-ripened cheese.</title>
        <authorList>
            <consortium name="US DOE Joint Genome Institute (JGI-PGF)"/>
            <person name="Walter F."/>
            <person name="Albersmeier A."/>
            <person name="Kalinowski J."/>
            <person name="Ruckert C."/>
        </authorList>
    </citation>
    <scope>NUCLEOTIDE SEQUENCE</scope>
    <source>
        <strain evidence="7">VKM Ac-1401</strain>
    </source>
</reference>
<dbReference type="SUPFAM" id="SSF58014">
    <property type="entry name" value="Coiled-coil domain of nucleotide exchange factor GrpE"/>
    <property type="match status" value="1"/>
</dbReference>
<dbReference type="GO" id="GO:0006457">
    <property type="term" value="P:protein folding"/>
    <property type="evidence" value="ECO:0007669"/>
    <property type="project" value="InterPro"/>
</dbReference>
<dbReference type="GO" id="GO:0051087">
    <property type="term" value="F:protein-folding chaperone binding"/>
    <property type="evidence" value="ECO:0007669"/>
    <property type="project" value="InterPro"/>
</dbReference>
<gene>
    <name evidence="3 7" type="primary">grpE</name>
    <name evidence="7" type="ORF">GCM10017584_29080</name>
</gene>
<keyword evidence="2 3" id="KW-0143">Chaperone</keyword>
<comment type="subunit">
    <text evidence="3">Homodimer.</text>
</comment>
<dbReference type="AlphaFoldDB" id="A0A9W6HC50"/>
<feature type="region of interest" description="Disordered" evidence="6">
    <location>
        <begin position="1"/>
        <end position="71"/>
    </location>
</feature>
<evidence type="ECO:0000256" key="6">
    <source>
        <dbReference type="SAM" id="MobiDB-lite"/>
    </source>
</evidence>
<dbReference type="RefSeq" id="WP_271177979.1">
    <property type="nucleotide sequence ID" value="NZ_BAAAJO010000001.1"/>
</dbReference>
<keyword evidence="3" id="KW-0963">Cytoplasm</keyword>
<keyword evidence="3 4" id="KW-0346">Stress response</keyword>
<accession>A0A9W6HC50</accession>
<dbReference type="GO" id="GO:0000774">
    <property type="term" value="F:adenyl-nucleotide exchange factor activity"/>
    <property type="evidence" value="ECO:0007669"/>
    <property type="project" value="InterPro"/>
</dbReference>
<dbReference type="InterPro" id="IPR013805">
    <property type="entry name" value="GrpE_CC"/>
</dbReference>
<dbReference type="Gene3D" id="2.30.22.10">
    <property type="entry name" value="Head domain of nucleotide exchange factor GrpE"/>
    <property type="match status" value="1"/>
</dbReference>
<dbReference type="HAMAP" id="MF_01151">
    <property type="entry name" value="GrpE"/>
    <property type="match status" value="1"/>
</dbReference>
<organism evidence="7 8">
    <name type="scientific">Leifsonia poae</name>
    <dbReference type="NCBI Taxonomy" id="110933"/>
    <lineage>
        <taxon>Bacteria</taxon>
        <taxon>Bacillati</taxon>
        <taxon>Actinomycetota</taxon>
        <taxon>Actinomycetes</taxon>
        <taxon>Micrococcales</taxon>
        <taxon>Microbacteriaceae</taxon>
        <taxon>Leifsonia</taxon>
    </lineage>
</organism>
<evidence type="ECO:0000313" key="7">
    <source>
        <dbReference type="EMBL" id="GLJ77334.1"/>
    </source>
</evidence>
<keyword evidence="8" id="KW-1185">Reference proteome</keyword>
<dbReference type="Gene3D" id="3.90.20.20">
    <property type="match status" value="1"/>
</dbReference>
<evidence type="ECO:0000313" key="8">
    <source>
        <dbReference type="Proteomes" id="UP001142372"/>
    </source>
</evidence>
<dbReference type="SUPFAM" id="SSF51064">
    <property type="entry name" value="Head domain of nucleotide exchange factor GrpE"/>
    <property type="match status" value="1"/>
</dbReference>
<comment type="subcellular location">
    <subcellularLocation>
        <location evidence="3">Cytoplasm</location>
    </subcellularLocation>
</comment>
<evidence type="ECO:0000256" key="3">
    <source>
        <dbReference type="HAMAP-Rule" id="MF_01151"/>
    </source>
</evidence>
<sequence length="228" mass="24418">MSDQNPNGQDSNEPEHEEPIIRDKRRIDPETGKVRQPADGAEDASSDAASDPDLAHEELVDVGPTEGGDGFASLLSDDDLDLLSGQATADQLAAERLADLQRVTAEYANYRKRTEANREVERERAIGDTVKGLLPVLDDLDRAEKHGDLEEGSAFATIAAKLRTTVERLGLTSYGAAGDPFDPQIHEAIFQQPSADVTADTVADVVETGYQLGSTIVRVAKVVVAVPA</sequence>
<dbReference type="PANTHER" id="PTHR21237">
    <property type="entry name" value="GRPE PROTEIN"/>
    <property type="match status" value="1"/>
</dbReference>
<protein>
    <recommendedName>
        <fullName evidence="3 4">Protein GrpE</fullName>
    </recommendedName>
    <alternativeName>
        <fullName evidence="3">HSP-70 cofactor</fullName>
    </alternativeName>
</protein>
<evidence type="ECO:0000256" key="1">
    <source>
        <dbReference type="ARBA" id="ARBA00009054"/>
    </source>
</evidence>
<dbReference type="GO" id="GO:0051082">
    <property type="term" value="F:unfolded protein binding"/>
    <property type="evidence" value="ECO:0007669"/>
    <property type="project" value="TreeGrafter"/>
</dbReference>
<comment type="caution">
    <text evidence="7">The sequence shown here is derived from an EMBL/GenBank/DDBJ whole genome shotgun (WGS) entry which is preliminary data.</text>
</comment>
<evidence type="ECO:0000256" key="2">
    <source>
        <dbReference type="ARBA" id="ARBA00023186"/>
    </source>
</evidence>
<evidence type="ECO:0000256" key="4">
    <source>
        <dbReference type="RuleBase" id="RU000639"/>
    </source>
</evidence>
<proteinExistence type="inferred from homology"/>
<dbReference type="GO" id="GO:0005737">
    <property type="term" value="C:cytoplasm"/>
    <property type="evidence" value="ECO:0007669"/>
    <property type="project" value="UniProtKB-SubCell"/>
</dbReference>
<reference evidence="7" key="2">
    <citation type="submission" date="2023-01" db="EMBL/GenBank/DDBJ databases">
        <authorList>
            <person name="Sun Q."/>
            <person name="Evtushenko L."/>
        </authorList>
    </citation>
    <scope>NUCLEOTIDE SEQUENCE</scope>
    <source>
        <strain evidence="7">VKM Ac-1401</strain>
    </source>
</reference>
<dbReference type="InterPro" id="IPR009012">
    <property type="entry name" value="GrpE_head"/>
</dbReference>
<evidence type="ECO:0000256" key="5">
    <source>
        <dbReference type="RuleBase" id="RU004478"/>
    </source>
</evidence>
<dbReference type="Pfam" id="PF01025">
    <property type="entry name" value="GrpE"/>
    <property type="match status" value="1"/>
</dbReference>
<dbReference type="PANTHER" id="PTHR21237:SF23">
    <property type="entry name" value="GRPE PROTEIN HOMOLOG, MITOCHONDRIAL"/>
    <property type="match status" value="1"/>
</dbReference>
<dbReference type="CDD" id="cd00446">
    <property type="entry name" value="GrpE"/>
    <property type="match status" value="1"/>
</dbReference>
<dbReference type="InterPro" id="IPR000740">
    <property type="entry name" value="GrpE"/>
</dbReference>
<comment type="similarity">
    <text evidence="1 3 5">Belongs to the GrpE family.</text>
</comment>
<dbReference type="EMBL" id="BSEN01000014">
    <property type="protein sequence ID" value="GLJ77334.1"/>
    <property type="molecule type" value="Genomic_DNA"/>
</dbReference>
<dbReference type="GO" id="GO:0042803">
    <property type="term" value="F:protein homodimerization activity"/>
    <property type="evidence" value="ECO:0007669"/>
    <property type="project" value="InterPro"/>
</dbReference>
<dbReference type="PRINTS" id="PR00773">
    <property type="entry name" value="GRPEPROTEIN"/>
</dbReference>
<comment type="function">
    <text evidence="3 4">Participates actively in the response to hyperosmotic and heat shock by preventing the aggregation of stress-denatured proteins, in association with DnaK and GrpE. It is the nucleotide exchange factor for DnaK and may function as a thermosensor. Unfolded proteins bind initially to DnaJ; upon interaction with the DnaJ-bound protein, DnaK hydrolyzes its bound ATP, resulting in the formation of a stable complex. GrpE releases ADP from DnaK; ATP binding to DnaK triggers the release of the substrate protein, thus completing the reaction cycle. Several rounds of ATP-dependent interactions between DnaJ, DnaK and GrpE are required for fully efficient folding.</text>
</comment>